<dbReference type="Pfam" id="PF14580">
    <property type="entry name" value="LRR_9"/>
    <property type="match status" value="1"/>
</dbReference>
<organism evidence="15 16">
    <name type="scientific">Rhynchophorus ferrugineus</name>
    <name type="common">Red palm weevil</name>
    <name type="synonym">Curculio ferrugineus</name>
    <dbReference type="NCBI Taxonomy" id="354439"/>
    <lineage>
        <taxon>Eukaryota</taxon>
        <taxon>Metazoa</taxon>
        <taxon>Ecdysozoa</taxon>
        <taxon>Arthropoda</taxon>
        <taxon>Hexapoda</taxon>
        <taxon>Insecta</taxon>
        <taxon>Pterygota</taxon>
        <taxon>Neoptera</taxon>
        <taxon>Endopterygota</taxon>
        <taxon>Coleoptera</taxon>
        <taxon>Polyphaga</taxon>
        <taxon>Cucujiformia</taxon>
        <taxon>Curculionidae</taxon>
        <taxon>Dryophthorinae</taxon>
        <taxon>Rhynchophorus</taxon>
    </lineage>
</organism>
<comment type="caution">
    <text evidence="15">The sequence shown here is derived from an EMBL/GenBank/DDBJ whole genome shotgun (WGS) entry which is preliminary data.</text>
</comment>
<evidence type="ECO:0000256" key="8">
    <source>
        <dbReference type="ARBA" id="ARBA00023069"/>
    </source>
</evidence>
<keyword evidence="9" id="KW-0206">Cytoskeleton</keyword>
<evidence type="ECO:0000256" key="5">
    <source>
        <dbReference type="ARBA" id="ARBA00022737"/>
    </source>
</evidence>
<keyword evidence="8" id="KW-0969">Cilium</keyword>
<evidence type="ECO:0000256" key="13">
    <source>
        <dbReference type="ARBA" id="ARBA00040950"/>
    </source>
</evidence>
<keyword evidence="5" id="KW-0677">Repeat</keyword>
<evidence type="ECO:0000256" key="12">
    <source>
        <dbReference type="ARBA" id="ARBA00038378"/>
    </source>
</evidence>
<dbReference type="AlphaFoldDB" id="A0A834I2I7"/>
<comment type="function">
    <text evidence="1">Cilium-specific protein required for cilia structures.</text>
</comment>
<dbReference type="SMART" id="SM00365">
    <property type="entry name" value="LRR_SD22"/>
    <property type="match status" value="4"/>
</dbReference>
<keyword evidence="7 14" id="KW-0175">Coiled coil</keyword>
<dbReference type="InterPro" id="IPR032675">
    <property type="entry name" value="LRR_dom_sf"/>
</dbReference>
<evidence type="ECO:0000256" key="1">
    <source>
        <dbReference type="ARBA" id="ARBA00003843"/>
    </source>
</evidence>
<keyword evidence="3" id="KW-0963">Cytoplasm</keyword>
<evidence type="ECO:0000256" key="14">
    <source>
        <dbReference type="SAM" id="Coils"/>
    </source>
</evidence>
<keyword evidence="10" id="KW-0966">Cell projection</keyword>
<dbReference type="EMBL" id="JAACXV010013916">
    <property type="protein sequence ID" value="KAF7271699.1"/>
    <property type="molecule type" value="Genomic_DNA"/>
</dbReference>
<dbReference type="GO" id="GO:0005929">
    <property type="term" value="C:cilium"/>
    <property type="evidence" value="ECO:0007669"/>
    <property type="project" value="TreeGrafter"/>
</dbReference>
<protein>
    <recommendedName>
        <fullName evidence="11">Dynein axonemal assembly factor 1 homolog</fullName>
    </recommendedName>
    <alternativeName>
        <fullName evidence="13">Dynein regulatory complex subunit 3</fullName>
    </alternativeName>
</protein>
<evidence type="ECO:0000256" key="3">
    <source>
        <dbReference type="ARBA" id="ARBA00022490"/>
    </source>
</evidence>
<comment type="similarity">
    <text evidence="12">Belongs to the DRC3 family.</text>
</comment>
<dbReference type="SUPFAM" id="SSF52075">
    <property type="entry name" value="Outer arm dynein light chain 1"/>
    <property type="match status" value="1"/>
</dbReference>
<evidence type="ECO:0000256" key="9">
    <source>
        <dbReference type="ARBA" id="ARBA00023212"/>
    </source>
</evidence>
<name>A0A834I2I7_RHYFE</name>
<evidence type="ECO:0000256" key="6">
    <source>
        <dbReference type="ARBA" id="ARBA00022846"/>
    </source>
</evidence>
<proteinExistence type="inferred from homology"/>
<evidence type="ECO:0000256" key="2">
    <source>
        <dbReference type="ARBA" id="ARBA00004611"/>
    </source>
</evidence>
<evidence type="ECO:0000256" key="11">
    <source>
        <dbReference type="ARBA" id="ARBA00024433"/>
    </source>
</evidence>
<reference evidence="15" key="1">
    <citation type="submission" date="2020-08" db="EMBL/GenBank/DDBJ databases">
        <title>Genome sequencing and assembly of the red palm weevil Rhynchophorus ferrugineus.</title>
        <authorList>
            <person name="Dias G.B."/>
            <person name="Bergman C.M."/>
            <person name="Manee M."/>
        </authorList>
    </citation>
    <scope>NUCLEOTIDE SEQUENCE</scope>
    <source>
        <strain evidence="15">AA-2017</strain>
        <tissue evidence="15">Whole larva</tissue>
    </source>
</reference>
<evidence type="ECO:0000256" key="7">
    <source>
        <dbReference type="ARBA" id="ARBA00023054"/>
    </source>
</evidence>
<dbReference type="InterPro" id="IPR001611">
    <property type="entry name" value="Leu-rich_rpt"/>
</dbReference>
<evidence type="ECO:0000256" key="4">
    <source>
        <dbReference type="ARBA" id="ARBA00022614"/>
    </source>
</evidence>
<evidence type="ECO:0000313" key="15">
    <source>
        <dbReference type="EMBL" id="KAF7271699.1"/>
    </source>
</evidence>
<accession>A0A834I2I7</accession>
<dbReference type="PANTHER" id="PTHR45973">
    <property type="entry name" value="PROTEIN PHOSPHATASE 1 REGULATORY SUBUNIT SDS22-RELATED"/>
    <property type="match status" value="1"/>
</dbReference>
<evidence type="ECO:0000256" key="10">
    <source>
        <dbReference type="ARBA" id="ARBA00023273"/>
    </source>
</evidence>
<dbReference type="PROSITE" id="PS51450">
    <property type="entry name" value="LRR"/>
    <property type="match status" value="2"/>
</dbReference>
<sequence length="540" mass="63894">MLNPCQEREPRVITSALIEKCIDLQYPKGEVGRLLRLEGIPKEEVEEIKFEHLYILKIDHLWVLKSLVKLSMNNNLIEKIEGLETLIHLKELDLSFNKIKKIENIETLTNLEKITFYENLIETIENMDNQKKLTVFSIGKNRISGRENVNYFRRYPDLTSLNMAENPCSEEKDFRYYIAAFLPKLVYYEYKRIDDGEREKGILLFDSELRTLEKEEETLRAERDKIEKELRDEETHAKMFVEHLNSGKLFDMMYENDPEGKALLELGEEVTEFYEEYKNQFMDYCKQAYAIGEKHYYLRQTEIDNFFRSVSKAKKENQDESIGHIEQFLEKKSDTMTIIRSYRVQLDHDAIDNATYQMKTEGHRKDFKDIVHQTWKNLMRLELRLYEQMEEVNQTIGRVLEELINTFIEEVQAVFTNIRAAEVTYSENLNDAALRYLTAINLNPDEEIPESLKEITSDRDVLANALVATHDMHMQTIDSREDLLIHKAKGWLESFVTDLTKGEITRNRQKLLEINHFLDIQQEEFNEFSAVQEINIAIDE</sequence>
<comment type="subcellular location">
    <subcellularLocation>
        <location evidence="2">Cytoplasm</location>
        <location evidence="2">Cytoskeleton</location>
        <location evidence="2">Flagellum axoneme</location>
    </subcellularLocation>
</comment>
<keyword evidence="16" id="KW-1185">Reference proteome</keyword>
<dbReference type="InterPro" id="IPR050576">
    <property type="entry name" value="Cilia_flagella_integrity"/>
</dbReference>
<evidence type="ECO:0000313" key="16">
    <source>
        <dbReference type="Proteomes" id="UP000625711"/>
    </source>
</evidence>
<gene>
    <name evidence="15" type="ORF">GWI33_015451</name>
</gene>
<dbReference type="PANTHER" id="PTHR45973:SF12">
    <property type="entry name" value="DYNEIN REGULATORY COMPLEX SUBUNIT 3"/>
    <property type="match status" value="1"/>
</dbReference>
<keyword evidence="6" id="KW-0282">Flagellum</keyword>
<dbReference type="Gene3D" id="3.80.10.10">
    <property type="entry name" value="Ribonuclease Inhibitor"/>
    <property type="match status" value="1"/>
</dbReference>
<dbReference type="Proteomes" id="UP000625711">
    <property type="component" value="Unassembled WGS sequence"/>
</dbReference>
<keyword evidence="4" id="KW-0433">Leucine-rich repeat</keyword>
<feature type="coiled-coil region" evidence="14">
    <location>
        <begin position="209"/>
        <end position="236"/>
    </location>
</feature>
<dbReference type="OrthoDB" id="27917at2759"/>